<proteinExistence type="predicted"/>
<feature type="domain" description="YprB ribonuclease H-like" evidence="1">
    <location>
        <begin position="353"/>
        <end position="520"/>
    </location>
</feature>
<organism evidence="2">
    <name type="scientific">viral metagenome</name>
    <dbReference type="NCBI Taxonomy" id="1070528"/>
    <lineage>
        <taxon>unclassified sequences</taxon>
        <taxon>metagenomes</taxon>
        <taxon>organismal metagenomes</taxon>
    </lineage>
</organism>
<name>A0A6C0ID32_9ZZZZ</name>
<dbReference type="AlphaFoldDB" id="A0A6C0ID32"/>
<protein>
    <recommendedName>
        <fullName evidence="1">YprB ribonuclease H-like domain-containing protein</fullName>
    </recommendedName>
</protein>
<sequence>MKESQRFLQLHHNRMMKTRSTFEGEHRMLPYTQEAEWVHVSELYHAQKHNLLEICLEKKFNSEEKIQQKWDALRPNIIAKRRFEKLVYSTMCTRSSRCAFMEDIPDSLSKTQLQKYMDLGYDWIQRIRFRHVGSHVFGVCDAVIRTSFLQTLLVPNTLPLTITGEYVLVVLQPSFQSFCANLQQQALLRYFAEGEPRIAQDGIVVVRKDLQPLVYPMDRDETIVEPIRRIRRLKRLSPLLDLDEELPIQLWPNMKQGSTAWSPERWDIAFRLGEITMLWGCDDRHRQKALEQGVSSWRDPRFTPELVGFTETKAEILLRIVEINRHPTEWLYVEKDNLEASFPELQDSTLRHLFVDFEYFIDDHFIYLIGVWDASKKEYRAFWAKERTAEAWENMWKSFCAYLESTPSHCWYWYAEKKMMEKTGAPLENLDETWTDLWGVCRAGVAVRGAFDFSLKSFVKAFHQHGKMPFSYADLEECQDGLASIGVAQKYFATREERLKHTLEKYNRYDCEAMAHIWEAVRTALS</sequence>
<reference evidence="2" key="1">
    <citation type="journal article" date="2020" name="Nature">
        <title>Giant virus diversity and host interactions through global metagenomics.</title>
        <authorList>
            <person name="Schulz F."/>
            <person name="Roux S."/>
            <person name="Paez-Espino D."/>
            <person name="Jungbluth S."/>
            <person name="Walsh D.A."/>
            <person name="Denef V.J."/>
            <person name="McMahon K.D."/>
            <person name="Konstantinidis K.T."/>
            <person name="Eloe-Fadrosh E.A."/>
            <person name="Kyrpides N.C."/>
            <person name="Woyke T."/>
        </authorList>
    </citation>
    <scope>NUCLEOTIDE SEQUENCE</scope>
    <source>
        <strain evidence="2">GVMAG-M-3300023184-71</strain>
    </source>
</reference>
<dbReference type="EMBL" id="MN740156">
    <property type="protein sequence ID" value="QHT90669.1"/>
    <property type="molecule type" value="Genomic_DNA"/>
</dbReference>
<evidence type="ECO:0000313" key="2">
    <source>
        <dbReference type="EMBL" id="QHT90669.1"/>
    </source>
</evidence>
<accession>A0A6C0ID32</accession>
<dbReference type="InterPro" id="IPR038720">
    <property type="entry name" value="YprB_RNase_H-like_dom"/>
</dbReference>
<dbReference type="Pfam" id="PF13482">
    <property type="entry name" value="RNase_H_2"/>
    <property type="match status" value="1"/>
</dbReference>
<evidence type="ECO:0000259" key="1">
    <source>
        <dbReference type="Pfam" id="PF13482"/>
    </source>
</evidence>